<dbReference type="InterPro" id="IPR005658">
    <property type="entry name" value="Prot_inh_ecotin"/>
</dbReference>
<dbReference type="Gene3D" id="2.60.40.550">
    <property type="entry name" value="Ecotin"/>
    <property type="match status" value="1"/>
</dbReference>
<dbReference type="NCBIfam" id="NF002987">
    <property type="entry name" value="PRK03719.1"/>
    <property type="match status" value="1"/>
</dbReference>
<reference evidence="3" key="1">
    <citation type="journal article" date="2019" name="Int. J. Syst. Evol. Microbiol.">
        <title>The Global Catalogue of Microorganisms (GCM) 10K type strain sequencing project: providing services to taxonomists for standard genome sequencing and annotation.</title>
        <authorList>
            <consortium name="The Broad Institute Genomics Platform"/>
            <consortium name="The Broad Institute Genome Sequencing Center for Infectious Disease"/>
            <person name="Wu L."/>
            <person name="Ma J."/>
        </authorList>
    </citation>
    <scope>NUCLEOTIDE SEQUENCE [LARGE SCALE GENOMIC DNA]</scope>
    <source>
        <strain evidence="3">JCM 32305</strain>
    </source>
</reference>
<sequence length="184" mass="21058">MKTTKHLTLQIFGLSALVVCAFAGYAMPKVEQPQLQTLAIKTSVMDNNNYEAQVETKMYPAPNENMVQHILTLPKLNDESQYLIEIQIGQNKLVDCNKVRLMGEIHTLSLDGWGYPYYQVDSMIQAPSTKMMCTEAKTAQFISLNDTITQEYDSRLAKVFYLPKEAQLRYRIWRAASEFKFSGQ</sequence>
<protein>
    <submittedName>
        <fullName evidence="2">Ecotin</fullName>
    </submittedName>
</protein>
<dbReference type="Pfam" id="PF03974">
    <property type="entry name" value="Ecotin"/>
    <property type="match status" value="1"/>
</dbReference>
<dbReference type="PANTHER" id="PTHR35890:SF3">
    <property type="entry name" value="ECOTIN"/>
    <property type="match status" value="1"/>
</dbReference>
<evidence type="ECO:0000313" key="3">
    <source>
        <dbReference type="Proteomes" id="UP000654004"/>
    </source>
</evidence>
<gene>
    <name evidence="2" type="primary">eco</name>
    <name evidence="2" type="ORF">GCM10009410_05970</name>
</gene>
<proteinExistence type="inferred from homology"/>
<dbReference type="EMBL" id="BMQW01000001">
    <property type="protein sequence ID" value="GGP76364.1"/>
    <property type="molecule type" value="Genomic_DNA"/>
</dbReference>
<dbReference type="SUPFAM" id="SSF49772">
    <property type="entry name" value="Ecotin, trypsin inhibitor"/>
    <property type="match status" value="1"/>
</dbReference>
<organism evidence="2 3">
    <name type="scientific">Shewanella ulleungensis</name>
    <dbReference type="NCBI Taxonomy" id="2282699"/>
    <lineage>
        <taxon>Bacteria</taxon>
        <taxon>Pseudomonadati</taxon>
        <taxon>Pseudomonadota</taxon>
        <taxon>Gammaproteobacteria</taxon>
        <taxon>Alteromonadales</taxon>
        <taxon>Shewanellaceae</taxon>
        <taxon>Shewanella</taxon>
    </lineage>
</organism>
<comment type="caution">
    <text evidence="2">The sequence shown here is derived from an EMBL/GenBank/DDBJ whole genome shotgun (WGS) entry which is preliminary data.</text>
</comment>
<dbReference type="PANTHER" id="PTHR35890">
    <property type="match status" value="1"/>
</dbReference>
<accession>A0ABQ2QDT9</accession>
<dbReference type="InterPro" id="IPR036198">
    <property type="entry name" value="Ecotin_sf"/>
</dbReference>
<comment type="similarity">
    <text evidence="1">Belongs to the protease inhibitor I11 (ecotin) family.</text>
</comment>
<keyword evidence="3" id="KW-1185">Reference proteome</keyword>
<dbReference type="RefSeq" id="WP_188953168.1">
    <property type="nucleotide sequence ID" value="NZ_BMQW01000001.1"/>
</dbReference>
<evidence type="ECO:0000313" key="2">
    <source>
        <dbReference type="EMBL" id="GGP76364.1"/>
    </source>
</evidence>
<dbReference type="Proteomes" id="UP000654004">
    <property type="component" value="Unassembled WGS sequence"/>
</dbReference>
<evidence type="ECO:0000256" key="1">
    <source>
        <dbReference type="ARBA" id="ARBA00010558"/>
    </source>
</evidence>
<name>A0ABQ2QDT9_9GAMM</name>